<keyword evidence="14" id="KW-1185">Reference proteome</keyword>
<dbReference type="InterPro" id="IPR011527">
    <property type="entry name" value="ABC1_TM_dom"/>
</dbReference>
<feature type="domain" description="ABC transmembrane type-1" evidence="12">
    <location>
        <begin position="46"/>
        <end position="344"/>
    </location>
</feature>
<dbReference type="Gene3D" id="3.40.50.300">
    <property type="entry name" value="P-loop containing nucleotide triphosphate hydrolases"/>
    <property type="match status" value="1"/>
</dbReference>
<evidence type="ECO:0000313" key="13">
    <source>
        <dbReference type="EMBL" id="MBL0422244.1"/>
    </source>
</evidence>
<dbReference type="SUPFAM" id="SSF52540">
    <property type="entry name" value="P-loop containing nucleoside triphosphate hydrolases"/>
    <property type="match status" value="1"/>
</dbReference>
<dbReference type="PROSITE" id="PS50929">
    <property type="entry name" value="ABC_TM1F"/>
    <property type="match status" value="1"/>
</dbReference>
<dbReference type="InterPro" id="IPR027417">
    <property type="entry name" value="P-loop_NTPase"/>
</dbReference>
<dbReference type="EMBL" id="JAEQNA010000007">
    <property type="protein sequence ID" value="MBL0422244.1"/>
    <property type="molecule type" value="Genomic_DNA"/>
</dbReference>
<keyword evidence="8 10" id="KW-0472">Membrane</keyword>
<feature type="transmembrane region" description="Helical" evidence="10">
    <location>
        <begin position="171"/>
        <end position="194"/>
    </location>
</feature>
<dbReference type="InterPro" id="IPR039421">
    <property type="entry name" value="Type_1_exporter"/>
</dbReference>
<sequence length="618" mass="68513">MRRSGELASPSPLTPAPSQPASQRRSDWGTLRRLLPYLWQYRWRVFAALLFMVVAKLANVSVPLVLKELVDAMTPSRGQLPTGGDATAVAMAVVAVPVALLVGYGLLRLSTSLFTELRELVFSKATQGAARSIALQTFQHLHSLSLRFHLERQTGGMTRDIERGVRGIESLISYSLYSVVPTLIEVGLVLGILAVKFDIWFVWITAAALVVYVGFTVSVTEWRTKFRREANEFDSAAHTKAVDSLLNYETVKYFNNEGFEARRYDQSLELLRRSRLKSQTTLSMLNTGQQLVIAIALVAMLWRATQGVAEGRMTLGDLVMINAFMIQLYIPLNFLGVLYREIKQSLTDLDKMFTLMEREREVADKPGAQPLTGQEHPAVRFEHVTFGYEPARVILHDLSFEVPAGKTVAVVGPSGSGKSTLARLLFRFYDVQQGRITIAGQDIREVTQASVRRSIGIVPQDTVLFNDTIEYNIAYGRAGASRAEVEAAARAARIHDFIESTPRGYQTMVGERGLKLSGGEKQRVAIARTLLKDPPILIFDEATSALDSANERAIQAELRSAAQNKTALVIAHRLSTVVDAHEILVMDGGRIIERGTHLQLLARGGRYAAMWALQQKES</sequence>
<dbReference type="GO" id="GO:0016887">
    <property type="term" value="F:ATP hydrolysis activity"/>
    <property type="evidence" value="ECO:0007669"/>
    <property type="project" value="InterPro"/>
</dbReference>
<dbReference type="RefSeq" id="WP_201685316.1">
    <property type="nucleotide sequence ID" value="NZ_JAEQNA010000007.1"/>
</dbReference>
<proteinExistence type="predicted"/>
<feature type="transmembrane region" description="Helical" evidence="10">
    <location>
        <begin position="200"/>
        <end position="219"/>
    </location>
</feature>
<evidence type="ECO:0000256" key="5">
    <source>
        <dbReference type="ARBA" id="ARBA00022741"/>
    </source>
</evidence>
<protein>
    <submittedName>
        <fullName evidence="13">ABC transporter ATP-binding protein/permease</fullName>
    </submittedName>
</protein>
<comment type="subcellular location">
    <subcellularLocation>
        <location evidence="1">Cell membrane</location>
        <topology evidence="1">Multi-pass membrane protein</topology>
    </subcellularLocation>
</comment>
<dbReference type="Proteomes" id="UP000613011">
    <property type="component" value="Unassembled WGS sequence"/>
</dbReference>
<keyword evidence="5" id="KW-0547">Nucleotide-binding</keyword>
<evidence type="ECO:0000256" key="8">
    <source>
        <dbReference type="ARBA" id="ARBA00023136"/>
    </source>
</evidence>
<dbReference type="GO" id="GO:0140359">
    <property type="term" value="F:ABC-type transporter activity"/>
    <property type="evidence" value="ECO:0007669"/>
    <property type="project" value="InterPro"/>
</dbReference>
<feature type="transmembrane region" description="Helical" evidence="10">
    <location>
        <begin position="43"/>
        <end position="66"/>
    </location>
</feature>
<dbReference type="PROSITE" id="PS50893">
    <property type="entry name" value="ABC_TRANSPORTER_2"/>
    <property type="match status" value="1"/>
</dbReference>
<feature type="transmembrane region" description="Helical" evidence="10">
    <location>
        <begin position="86"/>
        <end position="107"/>
    </location>
</feature>
<name>A0A936ZIX7_9BURK</name>
<accession>A0A936ZIX7</accession>
<feature type="transmembrane region" description="Helical" evidence="10">
    <location>
        <begin position="318"/>
        <end position="339"/>
    </location>
</feature>
<dbReference type="GO" id="GO:0005886">
    <property type="term" value="C:plasma membrane"/>
    <property type="evidence" value="ECO:0007669"/>
    <property type="project" value="UniProtKB-SubCell"/>
</dbReference>
<dbReference type="GO" id="GO:0006879">
    <property type="term" value="P:intracellular iron ion homeostasis"/>
    <property type="evidence" value="ECO:0007669"/>
    <property type="project" value="TreeGrafter"/>
</dbReference>
<dbReference type="InterPro" id="IPR017871">
    <property type="entry name" value="ABC_transporter-like_CS"/>
</dbReference>
<gene>
    <name evidence="13" type="ORF">JI739_17990</name>
</gene>
<keyword evidence="7 10" id="KW-1133">Transmembrane helix</keyword>
<keyword evidence="4 10" id="KW-0812">Transmembrane</keyword>
<evidence type="ECO:0000256" key="2">
    <source>
        <dbReference type="ARBA" id="ARBA00022448"/>
    </source>
</evidence>
<evidence type="ECO:0000256" key="7">
    <source>
        <dbReference type="ARBA" id="ARBA00022989"/>
    </source>
</evidence>
<dbReference type="Pfam" id="PF00005">
    <property type="entry name" value="ABC_tran"/>
    <property type="match status" value="1"/>
</dbReference>
<keyword evidence="3" id="KW-1003">Cell membrane</keyword>
<dbReference type="InterPro" id="IPR003439">
    <property type="entry name" value="ABC_transporter-like_ATP-bd"/>
</dbReference>
<dbReference type="CDD" id="cd03253">
    <property type="entry name" value="ABCC_ATM1_transporter"/>
    <property type="match status" value="1"/>
</dbReference>
<dbReference type="SUPFAM" id="SSF90123">
    <property type="entry name" value="ABC transporter transmembrane region"/>
    <property type="match status" value="1"/>
</dbReference>
<keyword evidence="6 13" id="KW-0067">ATP-binding</keyword>
<dbReference type="SMART" id="SM00382">
    <property type="entry name" value="AAA"/>
    <property type="match status" value="1"/>
</dbReference>
<feature type="domain" description="ABC transporter" evidence="11">
    <location>
        <begin position="379"/>
        <end position="613"/>
    </location>
</feature>
<evidence type="ECO:0000256" key="4">
    <source>
        <dbReference type="ARBA" id="ARBA00022692"/>
    </source>
</evidence>
<dbReference type="PANTHER" id="PTHR24221:SF402">
    <property type="entry name" value="IRON-SULFUR CLUSTERS TRANSPORTER ABCB7, MITOCHONDRIAL"/>
    <property type="match status" value="1"/>
</dbReference>
<dbReference type="FunFam" id="3.40.50.300:FF:000186">
    <property type="entry name" value="ATP-binding cassette sub-family B member 7, mitochondrial"/>
    <property type="match status" value="1"/>
</dbReference>
<feature type="region of interest" description="Disordered" evidence="9">
    <location>
        <begin position="1"/>
        <end position="24"/>
    </location>
</feature>
<evidence type="ECO:0000256" key="9">
    <source>
        <dbReference type="SAM" id="MobiDB-lite"/>
    </source>
</evidence>
<dbReference type="PANTHER" id="PTHR24221">
    <property type="entry name" value="ATP-BINDING CASSETTE SUB-FAMILY B"/>
    <property type="match status" value="1"/>
</dbReference>
<evidence type="ECO:0000259" key="12">
    <source>
        <dbReference type="PROSITE" id="PS50929"/>
    </source>
</evidence>
<evidence type="ECO:0000259" key="11">
    <source>
        <dbReference type="PROSITE" id="PS50893"/>
    </source>
</evidence>
<evidence type="ECO:0000256" key="10">
    <source>
        <dbReference type="SAM" id="Phobius"/>
    </source>
</evidence>
<reference evidence="13" key="1">
    <citation type="submission" date="2021-01" db="EMBL/GenBank/DDBJ databases">
        <title>Ramlibacter sp. strain AW1 16S ribosomal RNA gene Genome sequencing and assembly.</title>
        <authorList>
            <person name="Kang M."/>
        </authorList>
    </citation>
    <scope>NUCLEOTIDE SEQUENCE</scope>
    <source>
        <strain evidence="13">AW1</strain>
    </source>
</reference>
<evidence type="ECO:0000256" key="1">
    <source>
        <dbReference type="ARBA" id="ARBA00004651"/>
    </source>
</evidence>
<organism evidence="13 14">
    <name type="scientific">Ramlibacter aurantiacus</name>
    <dbReference type="NCBI Taxonomy" id="2801330"/>
    <lineage>
        <taxon>Bacteria</taxon>
        <taxon>Pseudomonadati</taxon>
        <taxon>Pseudomonadota</taxon>
        <taxon>Betaproteobacteria</taxon>
        <taxon>Burkholderiales</taxon>
        <taxon>Comamonadaceae</taxon>
        <taxon>Ramlibacter</taxon>
    </lineage>
</organism>
<comment type="caution">
    <text evidence="13">The sequence shown here is derived from an EMBL/GenBank/DDBJ whole genome shotgun (WGS) entry which is preliminary data.</text>
</comment>
<dbReference type="CDD" id="cd18582">
    <property type="entry name" value="ABC_6TM_ATM1_ABCB7"/>
    <property type="match status" value="1"/>
</dbReference>
<dbReference type="Pfam" id="PF00664">
    <property type="entry name" value="ABC_membrane"/>
    <property type="match status" value="1"/>
</dbReference>
<dbReference type="GO" id="GO:0005524">
    <property type="term" value="F:ATP binding"/>
    <property type="evidence" value="ECO:0007669"/>
    <property type="project" value="UniProtKB-KW"/>
</dbReference>
<keyword evidence="2" id="KW-0813">Transport</keyword>
<evidence type="ECO:0000256" key="6">
    <source>
        <dbReference type="ARBA" id="ARBA00022840"/>
    </source>
</evidence>
<feature type="transmembrane region" description="Helical" evidence="10">
    <location>
        <begin position="282"/>
        <end position="302"/>
    </location>
</feature>
<dbReference type="InterPro" id="IPR003593">
    <property type="entry name" value="AAA+_ATPase"/>
</dbReference>
<evidence type="ECO:0000256" key="3">
    <source>
        <dbReference type="ARBA" id="ARBA00022475"/>
    </source>
</evidence>
<dbReference type="InterPro" id="IPR036640">
    <property type="entry name" value="ABC1_TM_sf"/>
</dbReference>
<dbReference type="PROSITE" id="PS00211">
    <property type="entry name" value="ABC_TRANSPORTER_1"/>
    <property type="match status" value="1"/>
</dbReference>
<dbReference type="AlphaFoldDB" id="A0A936ZIX7"/>
<dbReference type="Gene3D" id="1.20.1560.10">
    <property type="entry name" value="ABC transporter type 1, transmembrane domain"/>
    <property type="match status" value="1"/>
</dbReference>
<evidence type="ECO:0000313" key="14">
    <source>
        <dbReference type="Proteomes" id="UP000613011"/>
    </source>
</evidence>